<protein>
    <submittedName>
        <fullName evidence="1">Uncharacterized protein</fullName>
    </submittedName>
</protein>
<evidence type="ECO:0000313" key="2">
    <source>
        <dbReference type="Proteomes" id="UP000718821"/>
    </source>
</evidence>
<name>A0A939B9M9_9BIFI</name>
<keyword evidence="2" id="KW-1185">Reference proteome</keyword>
<accession>A0A939B9M9</accession>
<reference evidence="1" key="1">
    <citation type="submission" date="2020-08" db="EMBL/GenBank/DDBJ databases">
        <authorList>
            <person name="Cejkova D."/>
            <person name="Kubasova T."/>
            <person name="Jahodarova E."/>
            <person name="Rychlik I."/>
        </authorList>
    </citation>
    <scope>NUCLEOTIDE SEQUENCE</scope>
    <source>
        <strain evidence="1">An836</strain>
    </source>
</reference>
<dbReference type="EMBL" id="JACLYU010000002">
    <property type="protein sequence ID" value="MBM6699006.1"/>
    <property type="molecule type" value="Genomic_DNA"/>
</dbReference>
<organism evidence="1 2">
    <name type="scientific">Bifidobacterium pullorum subsp. saeculare</name>
    <dbReference type="NCBI Taxonomy" id="78257"/>
    <lineage>
        <taxon>Bacteria</taxon>
        <taxon>Bacillati</taxon>
        <taxon>Actinomycetota</taxon>
        <taxon>Actinomycetes</taxon>
        <taxon>Bifidobacteriales</taxon>
        <taxon>Bifidobacteriaceae</taxon>
        <taxon>Bifidobacterium</taxon>
    </lineage>
</organism>
<proteinExistence type="predicted"/>
<dbReference type="RefSeq" id="WP_204467400.1">
    <property type="nucleotide sequence ID" value="NZ_JACLYU010000002.1"/>
</dbReference>
<reference evidence="1" key="2">
    <citation type="journal article" date="2021" name="Sci. Rep.">
        <title>The distribution of antibiotic resistance genes in chicken gut microbiota commensals.</title>
        <authorList>
            <person name="Juricova H."/>
            <person name="Matiasovicova J."/>
            <person name="Kubasova T."/>
            <person name="Cejkova D."/>
            <person name="Rychlik I."/>
        </authorList>
    </citation>
    <scope>NUCLEOTIDE SEQUENCE</scope>
    <source>
        <strain evidence="1">An836</strain>
    </source>
</reference>
<dbReference type="Proteomes" id="UP000718821">
    <property type="component" value="Unassembled WGS sequence"/>
</dbReference>
<comment type="caution">
    <text evidence="1">The sequence shown here is derived from an EMBL/GenBank/DDBJ whole genome shotgun (WGS) entry which is preliminary data.</text>
</comment>
<evidence type="ECO:0000313" key="1">
    <source>
        <dbReference type="EMBL" id="MBM6699006.1"/>
    </source>
</evidence>
<dbReference type="AlphaFoldDB" id="A0A939B9M9"/>
<sequence length="70" mass="7751">MRVTRDPDGTYVLSCTEIELGYIAEGLYAVEDTGRRCIEAKIPDEVDAAALRDELYLLGDMRAQIDAALD</sequence>
<gene>
    <name evidence="1" type="ORF">H7U32_01415</name>
</gene>